<evidence type="ECO:0000313" key="1">
    <source>
        <dbReference type="EMBL" id="VDP50002.1"/>
    </source>
</evidence>
<dbReference type="STRING" id="31246.A0A183P528"/>
<sequence length="82" mass="9374">MYGGDPVLSKRFQGCKKPRGDQCMAWCRGIKEHCTEMASDGPSKLHSWGPRDGATQWLETSSHMIQDKSQWRSYCNFLFLSS</sequence>
<protein>
    <submittedName>
        <fullName evidence="1">Uncharacterized protein</fullName>
    </submittedName>
</protein>
<organism evidence="1 2">
    <name type="scientific">Schistosoma mattheei</name>
    <dbReference type="NCBI Taxonomy" id="31246"/>
    <lineage>
        <taxon>Eukaryota</taxon>
        <taxon>Metazoa</taxon>
        <taxon>Spiralia</taxon>
        <taxon>Lophotrochozoa</taxon>
        <taxon>Platyhelminthes</taxon>
        <taxon>Trematoda</taxon>
        <taxon>Digenea</taxon>
        <taxon>Strigeidida</taxon>
        <taxon>Schistosomatoidea</taxon>
        <taxon>Schistosomatidae</taxon>
        <taxon>Schistosoma</taxon>
    </lineage>
</organism>
<keyword evidence="2" id="KW-1185">Reference proteome</keyword>
<reference evidence="1 2" key="1">
    <citation type="submission" date="2018-11" db="EMBL/GenBank/DDBJ databases">
        <authorList>
            <consortium name="Pathogen Informatics"/>
        </authorList>
    </citation>
    <scope>NUCLEOTIDE SEQUENCE [LARGE SCALE GENOMIC DNA]</scope>
    <source>
        <strain>Denwood</strain>
        <strain evidence="2">Zambia</strain>
    </source>
</reference>
<evidence type="ECO:0000313" key="2">
    <source>
        <dbReference type="Proteomes" id="UP000269396"/>
    </source>
</evidence>
<accession>A0A183P528</accession>
<gene>
    <name evidence="1" type="ORF">SMTD_LOCUS9464</name>
</gene>
<dbReference type="AlphaFoldDB" id="A0A183P528"/>
<name>A0A183P528_9TREM</name>
<dbReference type="Proteomes" id="UP000269396">
    <property type="component" value="Unassembled WGS sequence"/>
</dbReference>
<dbReference type="EMBL" id="UZAL01029722">
    <property type="protein sequence ID" value="VDP50002.1"/>
    <property type="molecule type" value="Genomic_DNA"/>
</dbReference>
<proteinExistence type="predicted"/>